<evidence type="ECO:0000259" key="5">
    <source>
        <dbReference type="PROSITE" id="PS51078"/>
    </source>
</evidence>
<dbReference type="PROSITE" id="PS51077">
    <property type="entry name" value="HTH_ICLR"/>
    <property type="match status" value="1"/>
</dbReference>
<dbReference type="SUPFAM" id="SSF46785">
    <property type="entry name" value="Winged helix' DNA-binding domain"/>
    <property type="match status" value="1"/>
</dbReference>
<dbReference type="Gene3D" id="3.30.450.40">
    <property type="match status" value="1"/>
</dbReference>
<comment type="caution">
    <text evidence="6">The sequence shown here is derived from an EMBL/GenBank/DDBJ whole genome shotgun (WGS) entry which is preliminary data.</text>
</comment>
<dbReference type="EMBL" id="PYXZ01000002">
    <property type="protein sequence ID" value="PUA81898.1"/>
    <property type="molecule type" value="Genomic_DNA"/>
</dbReference>
<dbReference type="PANTHER" id="PTHR30136:SF24">
    <property type="entry name" value="HTH-TYPE TRANSCRIPTIONAL REPRESSOR ALLR"/>
    <property type="match status" value="1"/>
</dbReference>
<dbReference type="GO" id="GO:0045892">
    <property type="term" value="P:negative regulation of DNA-templated transcription"/>
    <property type="evidence" value="ECO:0007669"/>
    <property type="project" value="TreeGrafter"/>
</dbReference>
<dbReference type="GO" id="GO:0003677">
    <property type="term" value="F:DNA binding"/>
    <property type="evidence" value="ECO:0007669"/>
    <property type="project" value="UniProtKB-KW"/>
</dbReference>
<evidence type="ECO:0000259" key="4">
    <source>
        <dbReference type="PROSITE" id="PS51077"/>
    </source>
</evidence>
<dbReference type="AlphaFoldDB" id="A0A2R7YZU5"/>
<feature type="domain" description="IclR-ED" evidence="5">
    <location>
        <begin position="77"/>
        <end position="261"/>
    </location>
</feature>
<dbReference type="InterPro" id="IPR036388">
    <property type="entry name" value="WH-like_DNA-bd_sf"/>
</dbReference>
<dbReference type="RefSeq" id="WP_108343780.1">
    <property type="nucleotide sequence ID" value="NZ_PYXZ01000002.1"/>
</dbReference>
<accession>A0A2R7YZU5</accession>
<keyword evidence="3" id="KW-0804">Transcription</keyword>
<gene>
    <name evidence="6" type="ORF">C7S10_07570</name>
</gene>
<dbReference type="OrthoDB" id="8479143at2"/>
<proteinExistence type="predicted"/>
<reference evidence="6 7" key="1">
    <citation type="submission" date="2018-03" db="EMBL/GenBank/DDBJ databases">
        <authorList>
            <person name="Keele B.F."/>
        </authorList>
    </citation>
    <scope>NUCLEOTIDE SEQUENCE [LARGE SCALE GENOMIC DNA]</scope>
    <source>
        <strain evidence="6 7">IB-3</strain>
    </source>
</reference>
<dbReference type="PANTHER" id="PTHR30136">
    <property type="entry name" value="HELIX-TURN-HELIX TRANSCRIPTIONAL REGULATOR, ICLR FAMILY"/>
    <property type="match status" value="1"/>
</dbReference>
<dbReference type="GO" id="GO:0003700">
    <property type="term" value="F:DNA-binding transcription factor activity"/>
    <property type="evidence" value="ECO:0007669"/>
    <property type="project" value="TreeGrafter"/>
</dbReference>
<dbReference type="InterPro" id="IPR036390">
    <property type="entry name" value="WH_DNA-bd_sf"/>
</dbReference>
<dbReference type="InterPro" id="IPR029016">
    <property type="entry name" value="GAF-like_dom_sf"/>
</dbReference>
<dbReference type="InterPro" id="IPR014757">
    <property type="entry name" value="Tscrpt_reg_IclR_C"/>
</dbReference>
<organism evidence="6 7">
    <name type="scientific">Nocardioides currus</name>
    <dbReference type="NCBI Taxonomy" id="2133958"/>
    <lineage>
        <taxon>Bacteria</taxon>
        <taxon>Bacillati</taxon>
        <taxon>Actinomycetota</taxon>
        <taxon>Actinomycetes</taxon>
        <taxon>Propionibacteriales</taxon>
        <taxon>Nocardioidaceae</taxon>
        <taxon>Nocardioides</taxon>
    </lineage>
</organism>
<dbReference type="PROSITE" id="PS51078">
    <property type="entry name" value="ICLR_ED"/>
    <property type="match status" value="1"/>
</dbReference>
<keyword evidence="2" id="KW-0238">DNA-binding</keyword>
<keyword evidence="7" id="KW-1185">Reference proteome</keyword>
<dbReference type="Pfam" id="PF01614">
    <property type="entry name" value="IclR_C"/>
    <property type="match status" value="1"/>
</dbReference>
<name>A0A2R7YZU5_9ACTN</name>
<feature type="domain" description="HTH iclR-type" evidence="4">
    <location>
        <begin position="13"/>
        <end position="76"/>
    </location>
</feature>
<sequence>MAPSPHRPGATRVQSVERAAALLRAVALATGQDGTAAALAESVGLNRTTTWRILTTLEDQRLVTRDDRSGIYSLGFGLIDLAGQAGGANLARTAGAVLDHLAARSGETAALAVVRDGALTYVAEATANAVVAAGWRDRAVSLHATSTGKVLLAFTEPEDLDGSLRQRADGRLTRHTPATITSRAELDEELARTRERGYAVCRGEFESSAWGVSAPVLDATGRAVAVVSIWGPSERLTEDRFEDLGHLAVAAAGEIAGRRTAAQDATTTPHP</sequence>
<dbReference type="SUPFAM" id="SSF55781">
    <property type="entry name" value="GAF domain-like"/>
    <property type="match status" value="1"/>
</dbReference>
<dbReference type="SMART" id="SM00346">
    <property type="entry name" value="HTH_ICLR"/>
    <property type="match status" value="1"/>
</dbReference>
<evidence type="ECO:0000313" key="6">
    <source>
        <dbReference type="EMBL" id="PUA81898.1"/>
    </source>
</evidence>
<protein>
    <submittedName>
        <fullName evidence="6">IclR family transcriptional regulator</fullName>
    </submittedName>
</protein>
<evidence type="ECO:0000256" key="2">
    <source>
        <dbReference type="ARBA" id="ARBA00023125"/>
    </source>
</evidence>
<evidence type="ECO:0000313" key="7">
    <source>
        <dbReference type="Proteomes" id="UP000244867"/>
    </source>
</evidence>
<dbReference type="Pfam" id="PF09339">
    <property type="entry name" value="HTH_IclR"/>
    <property type="match status" value="1"/>
</dbReference>
<dbReference type="Gene3D" id="1.10.10.10">
    <property type="entry name" value="Winged helix-like DNA-binding domain superfamily/Winged helix DNA-binding domain"/>
    <property type="match status" value="1"/>
</dbReference>
<dbReference type="Proteomes" id="UP000244867">
    <property type="component" value="Unassembled WGS sequence"/>
</dbReference>
<dbReference type="InterPro" id="IPR005471">
    <property type="entry name" value="Tscrpt_reg_IclR_N"/>
</dbReference>
<keyword evidence="1" id="KW-0805">Transcription regulation</keyword>
<evidence type="ECO:0000256" key="1">
    <source>
        <dbReference type="ARBA" id="ARBA00023015"/>
    </source>
</evidence>
<evidence type="ECO:0000256" key="3">
    <source>
        <dbReference type="ARBA" id="ARBA00023163"/>
    </source>
</evidence>
<dbReference type="InterPro" id="IPR050707">
    <property type="entry name" value="HTH_MetabolicPath_Reg"/>
</dbReference>